<comment type="caution">
    <text evidence="3">The sequence shown here is derived from an EMBL/GenBank/DDBJ whole genome shotgun (WGS) entry which is preliminary data.</text>
</comment>
<sequence>MGKTDRVLSANSRNAFCGLECMRNMQKASSYRVSSITRLRTKSRIDRKDKTSSGDQDYLQDGELILDDELAQSGYTKEEKSKSFEEEFDFEQEFQEEEKTPATIDRLSQQVYIRACKTLGHSPVTAYLRDLTTESIVLKHHVLGPERIKACAIALVTISFNNIGREGLQNLSYAIQRNDTITKLDLSGNNFEDIDAKYIVAILEENPLIRELRIHHNRFLMSGAILLSETLGHIDNLELLDLSWNHIRCKGAVAICEGLSKNCSITDLNLSWNGFGLVGCKALSKALSENSTIAHLDISCNRIDLAALKELVCGLQLNKSVTSIKLSENPLTAEGALLLLSMLEDSTTKMIKEIDISSQTVSTEFCQKLENLQQSRKIRIKYGRMIEVDYGEKTASDSFEKEDPMMVLMEFMRIRNFRLIDLFKSLDSDGSHSLTRKEFKEGLQASIYPLVIYQVNVSTLVFPLIPNKKRIGFKCVKSVNIPMSSASIDKLLDLLDQDKDGEVDFTELIQGQKRHKARVRHMKQKEKDLPPEKSELARINAKLQHLMSFRRRTLHKIEFKRSDSMAITEENED</sequence>
<dbReference type="PROSITE" id="PS50222">
    <property type="entry name" value="EF_HAND_2"/>
    <property type="match status" value="2"/>
</dbReference>
<dbReference type="Gene3D" id="3.80.10.10">
    <property type="entry name" value="Ribonuclease Inhibitor"/>
    <property type="match status" value="2"/>
</dbReference>
<dbReference type="InterPro" id="IPR032675">
    <property type="entry name" value="LRR_dom_sf"/>
</dbReference>
<organism evidence="3 4">
    <name type="scientific">Paralvinella palmiformis</name>
    <dbReference type="NCBI Taxonomy" id="53620"/>
    <lineage>
        <taxon>Eukaryota</taxon>
        <taxon>Metazoa</taxon>
        <taxon>Spiralia</taxon>
        <taxon>Lophotrochozoa</taxon>
        <taxon>Annelida</taxon>
        <taxon>Polychaeta</taxon>
        <taxon>Sedentaria</taxon>
        <taxon>Canalipalpata</taxon>
        <taxon>Terebellida</taxon>
        <taxon>Terebelliformia</taxon>
        <taxon>Alvinellidae</taxon>
        <taxon>Paralvinella</taxon>
    </lineage>
</organism>
<dbReference type="Gene3D" id="1.10.238.10">
    <property type="entry name" value="EF-hand"/>
    <property type="match status" value="1"/>
</dbReference>
<name>A0AAD9JQD0_9ANNE</name>
<proteinExistence type="predicted"/>
<dbReference type="AlphaFoldDB" id="A0AAD9JQD0"/>
<accession>A0AAD9JQD0</accession>
<dbReference type="GO" id="GO:0005509">
    <property type="term" value="F:calcium ion binding"/>
    <property type="evidence" value="ECO:0007669"/>
    <property type="project" value="InterPro"/>
</dbReference>
<feature type="domain" description="EF-hand" evidence="2">
    <location>
        <begin position="414"/>
        <end position="449"/>
    </location>
</feature>
<dbReference type="PANTHER" id="PTHR24114">
    <property type="entry name" value="LEUCINE RICH REPEAT FAMILY PROTEIN"/>
    <property type="match status" value="1"/>
</dbReference>
<feature type="domain" description="EF-hand" evidence="2">
    <location>
        <begin position="483"/>
        <end position="518"/>
    </location>
</feature>
<dbReference type="EMBL" id="JAODUP010000191">
    <property type="protein sequence ID" value="KAK2157458.1"/>
    <property type="molecule type" value="Genomic_DNA"/>
</dbReference>
<dbReference type="PANTHER" id="PTHR24114:SF2">
    <property type="entry name" value="F-BOX DOMAIN-CONTAINING PROTEIN-RELATED"/>
    <property type="match status" value="1"/>
</dbReference>
<dbReference type="Pfam" id="PF13499">
    <property type="entry name" value="EF-hand_7"/>
    <property type="match status" value="1"/>
</dbReference>
<evidence type="ECO:0000259" key="2">
    <source>
        <dbReference type="PROSITE" id="PS50222"/>
    </source>
</evidence>
<dbReference type="InterPro" id="IPR011992">
    <property type="entry name" value="EF-hand-dom_pair"/>
</dbReference>
<dbReference type="Proteomes" id="UP001208570">
    <property type="component" value="Unassembled WGS sequence"/>
</dbReference>
<dbReference type="PROSITE" id="PS00018">
    <property type="entry name" value="EF_HAND_1"/>
    <property type="match status" value="2"/>
</dbReference>
<keyword evidence="4" id="KW-1185">Reference proteome</keyword>
<dbReference type="InterPro" id="IPR018247">
    <property type="entry name" value="EF_Hand_1_Ca_BS"/>
</dbReference>
<dbReference type="InterPro" id="IPR001611">
    <property type="entry name" value="Leu-rich_rpt"/>
</dbReference>
<gene>
    <name evidence="3" type="ORF">LSH36_191g04065</name>
</gene>
<dbReference type="SUPFAM" id="SSF52047">
    <property type="entry name" value="RNI-like"/>
    <property type="match status" value="1"/>
</dbReference>
<evidence type="ECO:0000256" key="1">
    <source>
        <dbReference type="ARBA" id="ARBA00022837"/>
    </source>
</evidence>
<dbReference type="SMART" id="SM00054">
    <property type="entry name" value="EFh"/>
    <property type="match status" value="2"/>
</dbReference>
<protein>
    <recommendedName>
        <fullName evidence="2">EF-hand domain-containing protein</fullName>
    </recommendedName>
</protein>
<evidence type="ECO:0000313" key="4">
    <source>
        <dbReference type="Proteomes" id="UP001208570"/>
    </source>
</evidence>
<keyword evidence="1" id="KW-0106">Calcium</keyword>
<dbReference type="Pfam" id="PF13516">
    <property type="entry name" value="LRR_6"/>
    <property type="match status" value="4"/>
</dbReference>
<evidence type="ECO:0000313" key="3">
    <source>
        <dbReference type="EMBL" id="KAK2157458.1"/>
    </source>
</evidence>
<dbReference type="SUPFAM" id="SSF47473">
    <property type="entry name" value="EF-hand"/>
    <property type="match status" value="1"/>
</dbReference>
<dbReference type="SMART" id="SM00368">
    <property type="entry name" value="LRR_RI"/>
    <property type="match status" value="6"/>
</dbReference>
<reference evidence="3" key="1">
    <citation type="journal article" date="2023" name="Mol. Biol. Evol.">
        <title>Third-Generation Sequencing Reveals the Adaptive Role of the Epigenome in Three Deep-Sea Polychaetes.</title>
        <authorList>
            <person name="Perez M."/>
            <person name="Aroh O."/>
            <person name="Sun Y."/>
            <person name="Lan Y."/>
            <person name="Juniper S.K."/>
            <person name="Young C.R."/>
            <person name="Angers B."/>
            <person name="Qian P.Y."/>
        </authorList>
    </citation>
    <scope>NUCLEOTIDE SEQUENCE</scope>
    <source>
        <strain evidence="3">P08H-3</strain>
    </source>
</reference>
<dbReference type="InterPro" id="IPR002048">
    <property type="entry name" value="EF_hand_dom"/>
</dbReference>
<dbReference type="InterPro" id="IPR052394">
    <property type="entry name" value="LRR-containing"/>
</dbReference>